<keyword evidence="1" id="KW-1133">Transmembrane helix</keyword>
<evidence type="ECO:0000256" key="1">
    <source>
        <dbReference type="SAM" id="Phobius"/>
    </source>
</evidence>
<protein>
    <submittedName>
        <fullName evidence="2">Uncharacterized protein</fullName>
    </submittedName>
</protein>
<dbReference type="EMBL" id="ADBJ01000017">
    <property type="protein sequence ID" value="EFA83108.1"/>
    <property type="molecule type" value="Genomic_DNA"/>
</dbReference>
<accession>D3B5G0</accession>
<proteinExistence type="predicted"/>
<dbReference type="GeneID" id="31359385"/>
<sequence length="110" mass="12534">MLLKNMSQQQQQFQPKNLKNRNLRIGLVITGFIALAFSYPIYFVVSHQKQKRDPNDAYSRNASIRGTFLNAGSRVCKLIIINNDSVDIGSDKSYIGNIRKENNNNNNNES</sequence>
<reference evidence="2 3" key="1">
    <citation type="journal article" date="2011" name="Genome Res.">
        <title>Phylogeny-wide analysis of social amoeba genomes highlights ancient origins for complex intercellular communication.</title>
        <authorList>
            <person name="Heidel A.J."/>
            <person name="Lawal H.M."/>
            <person name="Felder M."/>
            <person name="Schilde C."/>
            <person name="Helps N.R."/>
            <person name="Tunggal B."/>
            <person name="Rivero F."/>
            <person name="John U."/>
            <person name="Schleicher M."/>
            <person name="Eichinger L."/>
            <person name="Platzer M."/>
            <person name="Noegel A.A."/>
            <person name="Schaap P."/>
            <person name="Gloeckner G."/>
        </authorList>
    </citation>
    <scope>NUCLEOTIDE SEQUENCE [LARGE SCALE GENOMIC DNA]</scope>
    <source>
        <strain evidence="3">ATCC 26659 / Pp 5 / PN500</strain>
    </source>
</reference>
<keyword evidence="3" id="KW-1185">Reference proteome</keyword>
<evidence type="ECO:0000313" key="2">
    <source>
        <dbReference type="EMBL" id="EFA83108.1"/>
    </source>
</evidence>
<comment type="caution">
    <text evidence="2">The sequence shown here is derived from an EMBL/GenBank/DDBJ whole genome shotgun (WGS) entry which is preliminary data.</text>
</comment>
<dbReference type="RefSeq" id="XP_020435225.1">
    <property type="nucleotide sequence ID" value="XM_020574811.1"/>
</dbReference>
<keyword evidence="1" id="KW-0812">Transmembrane</keyword>
<dbReference type="OMA" id="YFVMSKK"/>
<dbReference type="InParanoid" id="D3B5G0"/>
<name>D3B5G0_HETP5</name>
<organism evidence="2 3">
    <name type="scientific">Heterostelium pallidum (strain ATCC 26659 / Pp 5 / PN500)</name>
    <name type="common">Cellular slime mold</name>
    <name type="synonym">Polysphondylium pallidum</name>
    <dbReference type="NCBI Taxonomy" id="670386"/>
    <lineage>
        <taxon>Eukaryota</taxon>
        <taxon>Amoebozoa</taxon>
        <taxon>Evosea</taxon>
        <taxon>Eumycetozoa</taxon>
        <taxon>Dictyostelia</taxon>
        <taxon>Acytosteliales</taxon>
        <taxon>Acytosteliaceae</taxon>
        <taxon>Heterostelium</taxon>
    </lineage>
</organism>
<feature type="transmembrane region" description="Helical" evidence="1">
    <location>
        <begin position="25"/>
        <end position="45"/>
    </location>
</feature>
<dbReference type="Proteomes" id="UP000001396">
    <property type="component" value="Unassembled WGS sequence"/>
</dbReference>
<keyword evidence="1" id="KW-0472">Membrane</keyword>
<evidence type="ECO:0000313" key="3">
    <source>
        <dbReference type="Proteomes" id="UP000001396"/>
    </source>
</evidence>
<dbReference type="AlphaFoldDB" id="D3B5G0"/>
<gene>
    <name evidence="2" type="ORF">PPL_03898</name>
</gene>